<organism evidence="1 2">
    <name type="scientific">Bacillus songklensis</name>
    <dbReference type="NCBI Taxonomy" id="1069116"/>
    <lineage>
        <taxon>Bacteria</taxon>
        <taxon>Bacillati</taxon>
        <taxon>Bacillota</taxon>
        <taxon>Bacilli</taxon>
        <taxon>Bacillales</taxon>
        <taxon>Bacillaceae</taxon>
        <taxon>Bacillus</taxon>
    </lineage>
</organism>
<evidence type="ECO:0000313" key="1">
    <source>
        <dbReference type="EMBL" id="MFC3884918.1"/>
    </source>
</evidence>
<evidence type="ECO:0000313" key="2">
    <source>
        <dbReference type="Proteomes" id="UP001595752"/>
    </source>
</evidence>
<dbReference type="EMBL" id="JBHRZT010000067">
    <property type="protein sequence ID" value="MFC3884918.1"/>
    <property type="molecule type" value="Genomic_DNA"/>
</dbReference>
<keyword evidence="2" id="KW-1185">Reference proteome</keyword>
<dbReference type="Proteomes" id="UP001595752">
    <property type="component" value="Unassembled WGS sequence"/>
</dbReference>
<sequence>MTKRDDSYKFKFHILDNYPSVIDEAGTKEIRVATTIKDMEQHTLYEGNIKVKFNQFGVFPSIQDVAKAVSNSTVRRLLMSELKRYVKPHRKFL</sequence>
<reference evidence="2" key="1">
    <citation type="journal article" date="2019" name="Int. J. Syst. Evol. Microbiol.">
        <title>The Global Catalogue of Microorganisms (GCM) 10K type strain sequencing project: providing services to taxonomists for standard genome sequencing and annotation.</title>
        <authorList>
            <consortium name="The Broad Institute Genomics Platform"/>
            <consortium name="The Broad Institute Genome Sequencing Center for Infectious Disease"/>
            <person name="Wu L."/>
            <person name="Ma J."/>
        </authorList>
    </citation>
    <scope>NUCLEOTIDE SEQUENCE [LARGE SCALE GENOMIC DNA]</scope>
    <source>
        <strain evidence="2">CCUG 61889</strain>
    </source>
</reference>
<gene>
    <name evidence="1" type="ORF">ACFOU2_16160</name>
</gene>
<name>A0ABV8B435_9BACI</name>
<dbReference type="RefSeq" id="WP_377916833.1">
    <property type="nucleotide sequence ID" value="NZ_JBHRZT010000067.1"/>
</dbReference>
<comment type="caution">
    <text evidence="1">The sequence shown here is derived from an EMBL/GenBank/DDBJ whole genome shotgun (WGS) entry which is preliminary data.</text>
</comment>
<protein>
    <submittedName>
        <fullName evidence="1">Diaminopimelate epimerase</fullName>
    </submittedName>
</protein>
<proteinExistence type="predicted"/>
<accession>A0ABV8B435</accession>